<keyword evidence="4" id="KW-0560">Oxidoreductase</keyword>
<dbReference type="Proteomes" id="UP000248423">
    <property type="component" value="Unassembled WGS sequence"/>
</dbReference>
<dbReference type="InterPro" id="IPR011032">
    <property type="entry name" value="GroES-like_sf"/>
</dbReference>
<name>A0A319DV82_ASPSB</name>
<dbReference type="VEuPathDB" id="FungiDB:BO78DRAFT_245614"/>
<reference evidence="6 7" key="1">
    <citation type="submission" date="2018-02" db="EMBL/GenBank/DDBJ databases">
        <title>The genomes of Aspergillus section Nigri reveals drivers in fungal speciation.</title>
        <authorList>
            <consortium name="DOE Joint Genome Institute"/>
            <person name="Vesth T.C."/>
            <person name="Nybo J."/>
            <person name="Theobald S."/>
            <person name="Brandl J."/>
            <person name="Frisvad J.C."/>
            <person name="Nielsen K.F."/>
            <person name="Lyhne E.K."/>
            <person name="Kogle M.E."/>
            <person name="Kuo A."/>
            <person name="Riley R."/>
            <person name="Clum A."/>
            <person name="Nolan M."/>
            <person name="Lipzen A."/>
            <person name="Salamov A."/>
            <person name="Henrissat B."/>
            <person name="Wiebenga A."/>
            <person name="De vries R.P."/>
            <person name="Grigoriev I.V."/>
            <person name="Mortensen U.H."/>
            <person name="Andersen M.R."/>
            <person name="Baker S.E."/>
        </authorList>
    </citation>
    <scope>NUCLEOTIDE SEQUENCE [LARGE SCALE GENOMIC DNA]</scope>
    <source>
        <strain evidence="6 7">CBS 121057</strain>
    </source>
</reference>
<sequence>MPPNSPNSPNQAAWLVASRAHPLHVKSAPYTRPREGEIVIRNHAVAINPVDWMLQTQGTRLMFRWLPYPCILGTDVAGEVVEIGPGVTQYQVGDRVLGLASGKNEAINTPTQGGFQLYVVLATHVVSRLPASLSYEQAAVLPLGIATAACGLFEPNQLNLPYPSINPTPTGQTVLIWGGSTSVGSNAIQLATAAGYEVFTTASPHNFDYVMGLGAAKVFDYRSPTVVPDMIAACRGKTLAGALAVGTNAADCCMAILAQCTGNRFVSLASYPVPSPPPKYLTTLRTMITFLGGSLSYWLKTRTSGVRYDYIFATTLYDNGIGKMIFADFLPRALAEGRYQVVPEPVVHGKGLESIQGAMDYQRQGLSARKVVVLL</sequence>
<evidence type="ECO:0000313" key="7">
    <source>
        <dbReference type="Proteomes" id="UP000248423"/>
    </source>
</evidence>
<evidence type="ECO:0000256" key="4">
    <source>
        <dbReference type="ARBA" id="ARBA00023002"/>
    </source>
</evidence>
<keyword evidence="3" id="KW-0521">NADP</keyword>
<dbReference type="GO" id="GO:0016651">
    <property type="term" value="F:oxidoreductase activity, acting on NAD(P)H"/>
    <property type="evidence" value="ECO:0007669"/>
    <property type="project" value="InterPro"/>
</dbReference>
<dbReference type="Gene3D" id="3.90.180.10">
    <property type="entry name" value="Medium-chain alcohol dehydrogenases, catalytic domain"/>
    <property type="match status" value="1"/>
</dbReference>
<proteinExistence type="inferred from homology"/>
<dbReference type="AlphaFoldDB" id="A0A319DV82"/>
<dbReference type="EMBL" id="KZ826410">
    <property type="protein sequence ID" value="PYI01642.1"/>
    <property type="molecule type" value="Genomic_DNA"/>
</dbReference>
<dbReference type="InterPro" id="IPR013154">
    <property type="entry name" value="ADH-like_N"/>
</dbReference>
<evidence type="ECO:0000256" key="3">
    <source>
        <dbReference type="ARBA" id="ARBA00022857"/>
    </source>
</evidence>
<feature type="domain" description="Enoyl reductase (ER)" evidence="5">
    <location>
        <begin position="18"/>
        <end position="373"/>
    </location>
</feature>
<dbReference type="InterPro" id="IPR047122">
    <property type="entry name" value="Trans-enoyl_RdTase-like"/>
</dbReference>
<accession>A0A319DV82</accession>
<dbReference type="STRING" id="1448318.A0A319DV82"/>
<dbReference type="InterPro" id="IPR020843">
    <property type="entry name" value="ER"/>
</dbReference>
<dbReference type="InterPro" id="IPR036291">
    <property type="entry name" value="NAD(P)-bd_dom_sf"/>
</dbReference>
<evidence type="ECO:0000256" key="2">
    <source>
        <dbReference type="ARBA" id="ARBA00022741"/>
    </source>
</evidence>
<dbReference type="PANTHER" id="PTHR45348">
    <property type="entry name" value="HYPOTHETICAL OXIDOREDUCTASE (EUROFUNG)"/>
    <property type="match status" value="1"/>
</dbReference>
<dbReference type="GO" id="GO:0000166">
    <property type="term" value="F:nucleotide binding"/>
    <property type="evidence" value="ECO:0007669"/>
    <property type="project" value="UniProtKB-KW"/>
</dbReference>
<dbReference type="Pfam" id="PF08240">
    <property type="entry name" value="ADH_N"/>
    <property type="match status" value="1"/>
</dbReference>
<dbReference type="Gene3D" id="3.40.50.720">
    <property type="entry name" value="NAD(P)-binding Rossmann-like Domain"/>
    <property type="match status" value="1"/>
</dbReference>
<dbReference type="SUPFAM" id="SSF50129">
    <property type="entry name" value="GroES-like"/>
    <property type="match status" value="1"/>
</dbReference>
<dbReference type="PANTHER" id="PTHR45348:SF2">
    <property type="entry name" value="ZINC-TYPE ALCOHOL DEHYDROGENASE-LIKE PROTEIN C2E1P3.01"/>
    <property type="match status" value="1"/>
</dbReference>
<dbReference type="CDD" id="cd08249">
    <property type="entry name" value="enoyl_reductase_like"/>
    <property type="match status" value="1"/>
</dbReference>
<evidence type="ECO:0000259" key="5">
    <source>
        <dbReference type="SMART" id="SM00829"/>
    </source>
</evidence>
<evidence type="ECO:0000313" key="6">
    <source>
        <dbReference type="EMBL" id="PYI01642.1"/>
    </source>
</evidence>
<gene>
    <name evidence="6" type="ORF">BO78DRAFT_245614</name>
</gene>
<dbReference type="SUPFAM" id="SSF51735">
    <property type="entry name" value="NAD(P)-binding Rossmann-fold domains"/>
    <property type="match status" value="1"/>
</dbReference>
<keyword evidence="7" id="KW-1185">Reference proteome</keyword>
<comment type="similarity">
    <text evidence="1">Belongs to the zinc-containing alcohol dehydrogenase family.</text>
</comment>
<evidence type="ECO:0000256" key="1">
    <source>
        <dbReference type="ARBA" id="ARBA00008072"/>
    </source>
</evidence>
<keyword evidence="2" id="KW-0547">Nucleotide-binding</keyword>
<protein>
    <submittedName>
        <fullName evidence="6">GroES-like protein</fullName>
    </submittedName>
</protein>
<organism evidence="6 7">
    <name type="scientific">Aspergillus sclerotiicarbonarius (strain CBS 121057 / IBT 28362)</name>
    <dbReference type="NCBI Taxonomy" id="1448318"/>
    <lineage>
        <taxon>Eukaryota</taxon>
        <taxon>Fungi</taxon>
        <taxon>Dikarya</taxon>
        <taxon>Ascomycota</taxon>
        <taxon>Pezizomycotina</taxon>
        <taxon>Eurotiomycetes</taxon>
        <taxon>Eurotiomycetidae</taxon>
        <taxon>Eurotiales</taxon>
        <taxon>Aspergillaceae</taxon>
        <taxon>Aspergillus</taxon>
        <taxon>Aspergillus subgen. Circumdati</taxon>
    </lineage>
</organism>
<dbReference type="SMART" id="SM00829">
    <property type="entry name" value="PKS_ER"/>
    <property type="match status" value="1"/>
</dbReference>
<dbReference type="OrthoDB" id="48317at2759"/>